<accession>A0AAD9ZBD4</accession>
<sequence length="235" mass="26170">MYHSLDLFVNSKPQGQVLQHVRALSIYGPELSSIFKEPKAQPAAQAASGRQVESNENAQPDGTLNTRMGQQKALVLLWKNRGSMPTEMMKARTGDPAAMPTSHTLKAKTKHPYLSVDAVVNLEYEGGEFGRSIYETPSRNSRDEHNEYPDEESDDLGDEASEPSEDIQCKSSSGDHTASPGNNVEEENKKRQRKGKGNRDGEDAIKQASVKDSHEDLLVEYEDGSSERVNRFERY</sequence>
<feature type="compositionally biased region" description="Polar residues" evidence="1">
    <location>
        <begin position="51"/>
        <end position="68"/>
    </location>
</feature>
<comment type="caution">
    <text evidence="2">The sequence shown here is derived from an EMBL/GenBank/DDBJ whole genome shotgun (WGS) entry which is preliminary data.</text>
</comment>
<evidence type="ECO:0000313" key="3">
    <source>
        <dbReference type="Proteomes" id="UP001276659"/>
    </source>
</evidence>
<organism evidence="2 3">
    <name type="scientific">Lepraria neglecta</name>
    <dbReference type="NCBI Taxonomy" id="209136"/>
    <lineage>
        <taxon>Eukaryota</taxon>
        <taxon>Fungi</taxon>
        <taxon>Dikarya</taxon>
        <taxon>Ascomycota</taxon>
        <taxon>Pezizomycotina</taxon>
        <taxon>Lecanoromycetes</taxon>
        <taxon>OSLEUM clade</taxon>
        <taxon>Lecanoromycetidae</taxon>
        <taxon>Lecanorales</taxon>
        <taxon>Lecanorineae</taxon>
        <taxon>Stereocaulaceae</taxon>
        <taxon>Lepraria</taxon>
    </lineage>
</organism>
<feature type="region of interest" description="Disordered" evidence="1">
    <location>
        <begin position="38"/>
        <end position="68"/>
    </location>
</feature>
<feature type="compositionally biased region" description="Acidic residues" evidence="1">
    <location>
        <begin position="149"/>
        <end position="165"/>
    </location>
</feature>
<feature type="compositionally biased region" description="Polar residues" evidence="1">
    <location>
        <begin position="169"/>
        <end position="182"/>
    </location>
</feature>
<feature type="compositionally biased region" description="Basic and acidic residues" evidence="1">
    <location>
        <begin position="225"/>
        <end position="235"/>
    </location>
</feature>
<evidence type="ECO:0000256" key="1">
    <source>
        <dbReference type="SAM" id="MobiDB-lite"/>
    </source>
</evidence>
<feature type="compositionally biased region" description="Basic and acidic residues" evidence="1">
    <location>
        <begin position="197"/>
        <end position="217"/>
    </location>
</feature>
<gene>
    <name evidence="2" type="ORF">OEA41_002315</name>
</gene>
<reference evidence="2" key="1">
    <citation type="submission" date="2022-11" db="EMBL/GenBank/DDBJ databases">
        <title>Chromosomal genome sequence assembly and mating type (MAT) locus characterization of the leprose asexual lichenized fungus Lepraria neglecta (Nyl.) Erichsen.</title>
        <authorList>
            <person name="Allen J.L."/>
            <person name="Pfeffer B."/>
        </authorList>
    </citation>
    <scope>NUCLEOTIDE SEQUENCE</scope>
    <source>
        <strain evidence="2">Allen 5258</strain>
    </source>
</reference>
<name>A0AAD9ZBD4_9LECA</name>
<proteinExistence type="predicted"/>
<evidence type="ECO:0000313" key="2">
    <source>
        <dbReference type="EMBL" id="KAK3175069.1"/>
    </source>
</evidence>
<keyword evidence="3" id="KW-1185">Reference proteome</keyword>
<dbReference type="Proteomes" id="UP001276659">
    <property type="component" value="Unassembled WGS sequence"/>
</dbReference>
<feature type="region of interest" description="Disordered" evidence="1">
    <location>
        <begin position="131"/>
        <end position="235"/>
    </location>
</feature>
<protein>
    <submittedName>
        <fullName evidence="2">Uncharacterized protein</fullName>
    </submittedName>
</protein>
<dbReference type="AlphaFoldDB" id="A0AAD9ZBD4"/>
<dbReference type="EMBL" id="JASNWA010000006">
    <property type="protein sequence ID" value="KAK3175069.1"/>
    <property type="molecule type" value="Genomic_DNA"/>
</dbReference>